<dbReference type="SUPFAM" id="SSF82549">
    <property type="entry name" value="DAK1/DegV-like"/>
    <property type="match status" value="1"/>
</dbReference>
<dbReference type="Gene3D" id="3.40.50.10440">
    <property type="entry name" value="Dihydroxyacetone kinase, domain 1"/>
    <property type="match status" value="1"/>
</dbReference>
<accession>A0A2C7AS76</accession>
<dbReference type="AlphaFoldDB" id="A0A2C7AS76"/>
<dbReference type="InterPro" id="IPR050861">
    <property type="entry name" value="Dihydroxyacetone_Kinase"/>
</dbReference>
<protein>
    <submittedName>
        <fullName evidence="2">DAK1 domain protein</fullName>
    </submittedName>
</protein>
<dbReference type="Pfam" id="PF02733">
    <property type="entry name" value="Dak1"/>
    <property type="match status" value="1"/>
</dbReference>
<dbReference type="GO" id="GO:0019563">
    <property type="term" value="P:glycerol catabolic process"/>
    <property type="evidence" value="ECO:0007669"/>
    <property type="project" value="TreeGrafter"/>
</dbReference>
<reference evidence="2" key="1">
    <citation type="submission" date="2016-05" db="EMBL/GenBank/DDBJ databases">
        <authorList>
            <person name="Lavstsen T."/>
            <person name="Jespersen J.S."/>
        </authorList>
    </citation>
    <scope>NUCLEOTIDE SEQUENCE</scope>
    <source>
        <strain evidence="2">PFRJS10</strain>
    </source>
</reference>
<proteinExistence type="predicted"/>
<dbReference type="PANTHER" id="PTHR28629">
    <property type="entry name" value="TRIOKINASE/FMN CYCLASE"/>
    <property type="match status" value="1"/>
</dbReference>
<dbReference type="InterPro" id="IPR004006">
    <property type="entry name" value="DhaK_dom"/>
</dbReference>
<dbReference type="EMBL" id="LT576035">
    <property type="protein sequence ID" value="SBN37784.1"/>
    <property type="molecule type" value="Genomic_DNA"/>
</dbReference>
<gene>
    <name evidence="2" type="ORF">PFR_JS10_141</name>
</gene>
<dbReference type="PANTHER" id="PTHR28629:SF4">
    <property type="entry name" value="TRIOKINASE_FMN CYCLASE"/>
    <property type="match status" value="1"/>
</dbReference>
<name>A0A2C7AS76_9ACTN</name>
<dbReference type="PROSITE" id="PS51481">
    <property type="entry name" value="DHAK"/>
    <property type="match status" value="1"/>
</dbReference>
<feature type="domain" description="DhaK" evidence="1">
    <location>
        <begin position="7"/>
        <end position="155"/>
    </location>
</feature>
<evidence type="ECO:0000313" key="2">
    <source>
        <dbReference type="EMBL" id="SBN37784.1"/>
    </source>
</evidence>
<sequence length="155" mass="15741">MTYLVNDPKQFAADSLTGMVAANEDYLTEVHGGVTRATDSPQGEVAVIVGGGSGHYPAFAGWVGPGMAHGAVCGNIFASPSASQVESVVRASDHGGGAVLLFGNYAGDRLQFGAAQSPLRADGIDTRIVTISDDIASDTPRTGRTAAASPATCSW</sequence>
<dbReference type="GO" id="GO:0004371">
    <property type="term" value="F:glycerone kinase activity"/>
    <property type="evidence" value="ECO:0007669"/>
    <property type="project" value="InterPro"/>
</dbReference>
<organism evidence="2">
    <name type="scientific">Propionibacterium freudenreichii</name>
    <dbReference type="NCBI Taxonomy" id="1744"/>
    <lineage>
        <taxon>Bacteria</taxon>
        <taxon>Bacillati</taxon>
        <taxon>Actinomycetota</taxon>
        <taxon>Actinomycetes</taxon>
        <taxon>Propionibacteriales</taxon>
        <taxon>Propionibacteriaceae</taxon>
        <taxon>Propionibacterium</taxon>
    </lineage>
</organism>
<dbReference type="GO" id="GO:0005829">
    <property type="term" value="C:cytosol"/>
    <property type="evidence" value="ECO:0007669"/>
    <property type="project" value="TreeGrafter"/>
</dbReference>
<evidence type="ECO:0000259" key="1">
    <source>
        <dbReference type="PROSITE" id="PS51481"/>
    </source>
</evidence>